<organism evidence="1 2">
    <name type="scientific">Sporosarcina limicola</name>
    <dbReference type="NCBI Taxonomy" id="34101"/>
    <lineage>
        <taxon>Bacteria</taxon>
        <taxon>Bacillati</taxon>
        <taxon>Bacillota</taxon>
        <taxon>Bacilli</taxon>
        <taxon>Bacillales</taxon>
        <taxon>Caryophanaceae</taxon>
        <taxon>Sporosarcina</taxon>
    </lineage>
</organism>
<keyword evidence="2" id="KW-1185">Reference proteome</keyword>
<proteinExistence type="predicted"/>
<evidence type="ECO:0000313" key="2">
    <source>
        <dbReference type="Proteomes" id="UP000658225"/>
    </source>
</evidence>
<dbReference type="EMBL" id="JADBEL010000021">
    <property type="protein sequence ID" value="MBE1556076.1"/>
    <property type="molecule type" value="Genomic_DNA"/>
</dbReference>
<accession>A0A927MRK6</accession>
<dbReference type="RefSeq" id="WP_192599811.1">
    <property type="nucleotide sequence ID" value="NZ_JADBEL010000021.1"/>
</dbReference>
<name>A0A927MRK6_9BACL</name>
<reference evidence="1" key="1">
    <citation type="submission" date="2020-10" db="EMBL/GenBank/DDBJ databases">
        <title>Genomic Encyclopedia of Type Strains, Phase IV (KMG-IV): sequencing the most valuable type-strain genomes for metagenomic binning, comparative biology and taxonomic classification.</title>
        <authorList>
            <person name="Goeker M."/>
        </authorList>
    </citation>
    <scope>NUCLEOTIDE SEQUENCE</scope>
    <source>
        <strain evidence="1">DSM 13886</strain>
    </source>
</reference>
<protein>
    <submittedName>
        <fullName evidence="1">Uncharacterized protein</fullName>
    </submittedName>
</protein>
<evidence type="ECO:0000313" key="1">
    <source>
        <dbReference type="EMBL" id="MBE1556076.1"/>
    </source>
</evidence>
<comment type="caution">
    <text evidence="1">The sequence shown here is derived from an EMBL/GenBank/DDBJ whole genome shotgun (WGS) entry which is preliminary data.</text>
</comment>
<dbReference type="Proteomes" id="UP000658225">
    <property type="component" value="Unassembled WGS sequence"/>
</dbReference>
<gene>
    <name evidence="1" type="ORF">H4683_003197</name>
</gene>
<dbReference type="AlphaFoldDB" id="A0A927MRK6"/>
<sequence length="52" mass="6164">MTEERKQEIIEEQIGLLVKLNEECEPEQIILNCEIRRVDYSELGRQVLSFAK</sequence>